<dbReference type="EMBL" id="JAVIJP010000016">
    <property type="protein sequence ID" value="KAL3642778.1"/>
    <property type="molecule type" value="Genomic_DNA"/>
</dbReference>
<evidence type="ECO:0000313" key="1">
    <source>
        <dbReference type="EMBL" id="KAL3642778.1"/>
    </source>
</evidence>
<evidence type="ECO:0000313" key="2">
    <source>
        <dbReference type="Proteomes" id="UP001632038"/>
    </source>
</evidence>
<reference evidence="2" key="1">
    <citation type="journal article" date="2024" name="IScience">
        <title>Strigolactones Initiate the Formation of Haustorium-like Structures in Castilleja.</title>
        <authorList>
            <person name="Buerger M."/>
            <person name="Peterson D."/>
            <person name="Chory J."/>
        </authorList>
    </citation>
    <scope>NUCLEOTIDE SEQUENCE [LARGE SCALE GENOMIC DNA]</scope>
</reference>
<sequence length="56" mass="6777">MPTRLDSLRVVVSNNRRNRDKYCRYHRDYGHDTNDCYNLKNLIEAIIRRDEGVTLH</sequence>
<dbReference type="Proteomes" id="UP001632038">
    <property type="component" value="Unassembled WGS sequence"/>
</dbReference>
<protein>
    <recommendedName>
        <fullName evidence="3">Reverse transcriptase domain-containing protein</fullName>
    </recommendedName>
</protein>
<keyword evidence="2" id="KW-1185">Reference proteome</keyword>
<gene>
    <name evidence="1" type="ORF">CASFOL_013593</name>
</gene>
<evidence type="ECO:0008006" key="3">
    <source>
        <dbReference type="Google" id="ProtNLM"/>
    </source>
</evidence>
<name>A0ABD3DKE9_9LAMI</name>
<comment type="caution">
    <text evidence="1">The sequence shown here is derived from an EMBL/GenBank/DDBJ whole genome shotgun (WGS) entry which is preliminary data.</text>
</comment>
<dbReference type="AlphaFoldDB" id="A0ABD3DKE9"/>
<accession>A0ABD3DKE9</accession>
<proteinExistence type="predicted"/>
<organism evidence="1 2">
    <name type="scientific">Castilleja foliolosa</name>
    <dbReference type="NCBI Taxonomy" id="1961234"/>
    <lineage>
        <taxon>Eukaryota</taxon>
        <taxon>Viridiplantae</taxon>
        <taxon>Streptophyta</taxon>
        <taxon>Embryophyta</taxon>
        <taxon>Tracheophyta</taxon>
        <taxon>Spermatophyta</taxon>
        <taxon>Magnoliopsida</taxon>
        <taxon>eudicotyledons</taxon>
        <taxon>Gunneridae</taxon>
        <taxon>Pentapetalae</taxon>
        <taxon>asterids</taxon>
        <taxon>lamiids</taxon>
        <taxon>Lamiales</taxon>
        <taxon>Orobanchaceae</taxon>
        <taxon>Pedicularideae</taxon>
        <taxon>Castillejinae</taxon>
        <taxon>Castilleja</taxon>
    </lineage>
</organism>